<name>H0Y1Y9_OTOGA</name>
<keyword evidence="2" id="KW-0677">Repeat</keyword>
<evidence type="ECO:0000256" key="1">
    <source>
        <dbReference type="ARBA" id="ARBA00022614"/>
    </source>
</evidence>
<dbReference type="STRING" id="30611.ENSOGAP00000022382"/>
<dbReference type="PANTHER" id="PTHR14224">
    <property type="entry name" value="SIMILAR TO PREFERENTIALLY EXPRESSED ANTIGEN IN MELANOMA-LIKE 3"/>
    <property type="match status" value="1"/>
</dbReference>
<reference evidence="4" key="1">
    <citation type="submission" date="2011-03" db="EMBL/GenBank/DDBJ databases">
        <title>Version 3 of the genome sequence of Otolemur garnettii (Bushbaby).</title>
        <authorList>
            <consortium name="The Broad Institute Genome Sequencing Platform"/>
            <person name="Di Palma F."/>
            <person name="Johnson J."/>
            <person name="Lander E.S."/>
            <person name="Lindblad-Toh K."/>
            <person name="Jaffe D.B."/>
            <person name="Gnerre S."/>
            <person name="MacCallum I."/>
            <person name="Przybylski D."/>
            <person name="Ribeiro F.J."/>
            <person name="Burton J.N."/>
            <person name="Walker B.J."/>
            <person name="Sharpe T."/>
            <person name="Hall G."/>
        </authorList>
    </citation>
    <scope>NUCLEOTIDE SEQUENCE [LARGE SCALE GENOMIC DNA]</scope>
</reference>
<organism evidence="3 4">
    <name type="scientific">Otolemur garnettii</name>
    <name type="common">Small-eared galago</name>
    <name type="synonym">Garnett's greater bushbaby</name>
    <dbReference type="NCBI Taxonomy" id="30611"/>
    <lineage>
        <taxon>Eukaryota</taxon>
        <taxon>Metazoa</taxon>
        <taxon>Chordata</taxon>
        <taxon>Craniata</taxon>
        <taxon>Vertebrata</taxon>
        <taxon>Euteleostomi</taxon>
        <taxon>Mammalia</taxon>
        <taxon>Eutheria</taxon>
        <taxon>Euarchontoglires</taxon>
        <taxon>Primates</taxon>
        <taxon>Strepsirrhini</taxon>
        <taxon>Lorisiformes</taxon>
        <taxon>Galagidae</taxon>
        <taxon>Otolemur</taxon>
    </lineage>
</organism>
<dbReference type="InParanoid" id="H0Y1Y9"/>
<keyword evidence="4" id="KW-1185">Reference proteome</keyword>
<dbReference type="AlphaFoldDB" id="H0Y1Y9"/>
<reference evidence="3" key="2">
    <citation type="submission" date="2025-08" db="UniProtKB">
        <authorList>
            <consortium name="Ensembl"/>
        </authorList>
    </citation>
    <scope>IDENTIFICATION</scope>
</reference>
<proteinExistence type="predicted"/>
<reference evidence="3" key="3">
    <citation type="submission" date="2025-09" db="UniProtKB">
        <authorList>
            <consortium name="Ensembl"/>
        </authorList>
    </citation>
    <scope>IDENTIFICATION</scope>
</reference>
<dbReference type="GeneTree" id="ENSGT01030000234531"/>
<keyword evidence="1" id="KW-0433">Leucine-rich repeat</keyword>
<dbReference type="EMBL" id="AAQR03072249">
    <property type="status" value="NOT_ANNOTATED_CDS"/>
    <property type="molecule type" value="Genomic_DNA"/>
</dbReference>
<dbReference type="SUPFAM" id="SSF52047">
    <property type="entry name" value="RNI-like"/>
    <property type="match status" value="1"/>
</dbReference>
<dbReference type="Proteomes" id="UP000005225">
    <property type="component" value="Unassembled WGS sequence"/>
</dbReference>
<dbReference type="eggNOG" id="ENOG502QWSJ">
    <property type="taxonomic scope" value="Eukaryota"/>
</dbReference>
<dbReference type="Ensembl" id="ENSOGAT00000028960.1">
    <property type="protein sequence ID" value="ENSOGAP00000022382.1"/>
    <property type="gene ID" value="ENSOGAG00000028294.1"/>
</dbReference>
<protein>
    <submittedName>
        <fullName evidence="3">Uncharacterized protein</fullName>
    </submittedName>
</protein>
<evidence type="ECO:0000313" key="3">
    <source>
        <dbReference type="Ensembl" id="ENSOGAP00000022382.1"/>
    </source>
</evidence>
<evidence type="ECO:0000256" key="2">
    <source>
        <dbReference type="ARBA" id="ARBA00022737"/>
    </source>
</evidence>
<evidence type="ECO:0000313" key="4">
    <source>
        <dbReference type="Proteomes" id="UP000005225"/>
    </source>
</evidence>
<sequence>MSHQGAPRLKGLAVQSLVRNETLAISALEEQHGLVFPPLFIEAFTERRSRVLTGRVQAWPFTCLPLGFLKKTCDLETTLDESLTYLSVWAKHRKESIHLCCRTLDIEVSFQNIRKFLQSVDLDCIQELEVSCHWKLPTLGQFSFYLARMSHLERLLVSYFRTPAYLSPMMGNKLDLHSDSFLEGHLDQVLDQVPQDPTGDPLISCCRLVESDVSHLPWCLTLTQLKHLVLTKVKLTDFSPEPLQFLLERVAATLQTLDLDDYGISDAQLRVILPSLSHCSQLTTFSFCRNQIFMPALEDLIHHTAGLSKFNRGQYPVPLESYHASGTFYREILAQFAAKLRRTLRDSQTKKIFFGPVPCTECGNRFLYDLD</sequence>
<dbReference type="HOGENOM" id="CLU_039635_2_1_1"/>
<dbReference type="Gene3D" id="3.80.10.10">
    <property type="entry name" value="Ribonuclease Inhibitor"/>
    <property type="match status" value="1"/>
</dbReference>
<dbReference type="OMA" id="YLARMSH"/>
<dbReference type="EMBL" id="AAQR03072248">
    <property type="status" value="NOT_ANNOTATED_CDS"/>
    <property type="molecule type" value="Genomic_DNA"/>
</dbReference>
<dbReference type="GO" id="GO:0005737">
    <property type="term" value="C:cytoplasm"/>
    <property type="evidence" value="ECO:0007669"/>
    <property type="project" value="TreeGrafter"/>
</dbReference>
<dbReference type="InterPro" id="IPR050694">
    <property type="entry name" value="LRRC14/PRAME"/>
</dbReference>
<accession>H0Y1Y9</accession>
<dbReference type="PANTHER" id="PTHR14224:SF19">
    <property type="entry name" value="PRAME FAMILY MEMBER 11-RELATED"/>
    <property type="match status" value="1"/>
</dbReference>
<dbReference type="InterPro" id="IPR032675">
    <property type="entry name" value="LRR_dom_sf"/>
</dbReference>